<dbReference type="AlphaFoldDB" id="A0A512BII1"/>
<comment type="caution">
    <text evidence="1">The sequence shown here is derived from an EMBL/GenBank/DDBJ whole genome shotgun (WGS) entry which is preliminary data.</text>
</comment>
<accession>A0A512BII1</accession>
<sequence length="69" mass="7884">MQGHNNTKMISETLKECRKRKVYKEIFVFKQAQDDETAAPLPILYVSILELQGLKKGRTFNNDSIGKAV</sequence>
<evidence type="ECO:0000313" key="1">
    <source>
        <dbReference type="EMBL" id="GEO11771.1"/>
    </source>
</evidence>
<evidence type="ECO:0000313" key="2">
    <source>
        <dbReference type="Proteomes" id="UP000321513"/>
    </source>
</evidence>
<name>A0A512BII1_9BACT</name>
<keyword evidence="2" id="KW-1185">Reference proteome</keyword>
<dbReference type="Proteomes" id="UP000321513">
    <property type="component" value="Unassembled WGS sequence"/>
</dbReference>
<proteinExistence type="predicted"/>
<gene>
    <name evidence="1" type="ORF">SAE01_42670</name>
</gene>
<organism evidence="1 2">
    <name type="scientific">Segetibacter aerophilus</name>
    <dbReference type="NCBI Taxonomy" id="670293"/>
    <lineage>
        <taxon>Bacteria</taxon>
        <taxon>Pseudomonadati</taxon>
        <taxon>Bacteroidota</taxon>
        <taxon>Chitinophagia</taxon>
        <taxon>Chitinophagales</taxon>
        <taxon>Chitinophagaceae</taxon>
        <taxon>Segetibacter</taxon>
    </lineage>
</organism>
<protein>
    <submittedName>
        <fullName evidence="1">Uncharacterized protein</fullName>
    </submittedName>
</protein>
<reference evidence="1 2" key="1">
    <citation type="submission" date="2019-07" db="EMBL/GenBank/DDBJ databases">
        <title>Whole genome shotgun sequence of Segetibacter aerophilus NBRC 106135.</title>
        <authorList>
            <person name="Hosoyama A."/>
            <person name="Uohara A."/>
            <person name="Ohji S."/>
            <person name="Ichikawa N."/>
        </authorList>
    </citation>
    <scope>NUCLEOTIDE SEQUENCE [LARGE SCALE GENOMIC DNA]</scope>
    <source>
        <strain evidence="1 2">NBRC 106135</strain>
    </source>
</reference>
<dbReference type="EMBL" id="BJYT01000028">
    <property type="protein sequence ID" value="GEO11771.1"/>
    <property type="molecule type" value="Genomic_DNA"/>
</dbReference>